<dbReference type="AlphaFoldDB" id="J9ZBH1"/>
<proteinExistence type="predicted"/>
<protein>
    <submittedName>
        <fullName evidence="1">Uncharacterized protein</fullName>
    </submittedName>
</protein>
<dbReference type="EMBL" id="CP002919">
    <property type="protein sequence ID" value="AFS53107.1"/>
    <property type="molecule type" value="Genomic_DNA"/>
</dbReference>
<sequence length="443" mass="50845">MLLPLIPCRKILSLPLNLLTRDSRAKIVEFGIGFPNEKALFFTFSLVFFLSSCIHAPPQGNDIASMSAPTVDTRLPYPLAVVLAHDIDSRTQIERGGSEKPGVYRVWIPEYNYKPNEFLAQFNDDPFKYFSYPILVLISPPFFSYAWDEVANSYDPESTRALDEKLKTKSRALYEYLDSPATKRYDTYSNEYVWSENKRKTYAKWSKVWGQLRGWQIEYFAPLAGQILSFDYDLSLSLKLLKHPPPPKVVKQQRFESTRHYKAMVKKASIKARKYANYLRKANAEIINKIGKKENLIIYRTFSLYFGPPKVLKTSYDPDARLFGVVIGGKNGGEFDFMLADRIMNDQAPDYEKRLLNASPLIYLRLSKGTLYLDGGYLIFGDGTQERILPYRKKGYVLKEDAVASFPALRSPDFGTPSIKDNARMNREGASIEKDTVYFRGQQ</sequence>
<reference evidence="1 2" key="1">
    <citation type="journal article" date="2011" name="J. Microbiol.">
        <title>Complete genome of Leptospirillum ferriphilum ML-04 provides insight into its physiology and environmental adaptation.</title>
        <authorList>
            <person name="Mi S."/>
            <person name="Song J."/>
            <person name="Lin J."/>
            <person name="Che Y."/>
            <person name="Zheng H."/>
            <person name="Lin J."/>
        </authorList>
    </citation>
    <scope>NUCLEOTIDE SEQUENCE [LARGE SCALE GENOMIC DNA]</scope>
    <source>
        <strain evidence="1 2">ML-04</strain>
    </source>
</reference>
<organism evidence="1 2">
    <name type="scientific">Leptospirillum ferriphilum (strain ML-04)</name>
    <dbReference type="NCBI Taxonomy" id="1048260"/>
    <lineage>
        <taxon>Bacteria</taxon>
        <taxon>Pseudomonadati</taxon>
        <taxon>Nitrospirota</taxon>
        <taxon>Nitrospiria</taxon>
        <taxon>Nitrospirales</taxon>
        <taxon>Nitrospiraceae</taxon>
        <taxon>Leptospirillum</taxon>
    </lineage>
</organism>
<dbReference type="KEGG" id="lfi:LFML04_0875"/>
<accession>J9ZBH1</accession>
<dbReference type="HOGENOM" id="CLU_617909_0_0_0"/>
<name>J9ZBH1_LEPFM</name>
<evidence type="ECO:0000313" key="2">
    <source>
        <dbReference type="Proteomes" id="UP000006177"/>
    </source>
</evidence>
<dbReference type="Proteomes" id="UP000006177">
    <property type="component" value="Chromosome"/>
</dbReference>
<evidence type="ECO:0000313" key="1">
    <source>
        <dbReference type="EMBL" id="AFS53107.1"/>
    </source>
</evidence>
<dbReference type="PATRIC" id="fig|1048260.3.peg.956"/>
<gene>
    <name evidence="1" type="ordered locus">LFML04_0875</name>
</gene>